<evidence type="ECO:0000256" key="1">
    <source>
        <dbReference type="SAM" id="SignalP"/>
    </source>
</evidence>
<accession>A0ABS7XCW2</accession>
<evidence type="ECO:0000259" key="2">
    <source>
        <dbReference type="Pfam" id="PF01979"/>
    </source>
</evidence>
<dbReference type="EMBL" id="JAERPS020000006">
    <property type="protein sequence ID" value="MBZ9613004.1"/>
    <property type="molecule type" value="Genomic_DNA"/>
</dbReference>
<feature type="domain" description="Amidohydrolase-related" evidence="2">
    <location>
        <begin position="317"/>
        <end position="643"/>
    </location>
</feature>
<feature type="chain" id="PRO_5046426625" evidence="1">
    <location>
        <begin position="21"/>
        <end position="672"/>
    </location>
</feature>
<organism evidence="3 4">
    <name type="scientific">Rheinheimera maricola</name>
    <dbReference type="NCBI Taxonomy" id="2793282"/>
    <lineage>
        <taxon>Bacteria</taxon>
        <taxon>Pseudomonadati</taxon>
        <taxon>Pseudomonadota</taxon>
        <taxon>Gammaproteobacteria</taxon>
        <taxon>Chromatiales</taxon>
        <taxon>Chromatiaceae</taxon>
        <taxon>Rheinheimera</taxon>
    </lineage>
</organism>
<dbReference type="InterPro" id="IPR011059">
    <property type="entry name" value="Metal-dep_hydrolase_composite"/>
</dbReference>
<comment type="caution">
    <text evidence="3">The sequence shown here is derived from an EMBL/GenBank/DDBJ whole genome shotgun (WGS) entry which is preliminary data.</text>
</comment>
<feature type="signal peptide" evidence="1">
    <location>
        <begin position="1"/>
        <end position="20"/>
    </location>
</feature>
<dbReference type="RefSeq" id="WP_205311715.1">
    <property type="nucleotide sequence ID" value="NZ_JAERPS020000006.1"/>
</dbReference>
<dbReference type="Gene3D" id="3.20.20.140">
    <property type="entry name" value="Metal-dependent hydrolases"/>
    <property type="match status" value="1"/>
</dbReference>
<evidence type="ECO:0000313" key="3">
    <source>
        <dbReference type="EMBL" id="MBZ9613004.1"/>
    </source>
</evidence>
<reference evidence="3 4" key="1">
    <citation type="submission" date="2020-12" db="EMBL/GenBank/DDBJ databases">
        <authorList>
            <person name="Ruan W."/>
            <person name="Khan S.A."/>
            <person name="Jeon C.O."/>
        </authorList>
    </citation>
    <scope>NUCLEOTIDE SEQUENCE [LARGE SCALE GENOMIC DNA]</scope>
    <source>
        <strain evidence="3 4">MA-13</strain>
    </source>
</reference>
<dbReference type="Proteomes" id="UP000663814">
    <property type="component" value="Unassembled WGS sequence"/>
</dbReference>
<proteinExistence type="predicted"/>
<dbReference type="InterPro" id="IPR032466">
    <property type="entry name" value="Metal_Hydrolase"/>
</dbReference>
<dbReference type="SUPFAM" id="SSF51556">
    <property type="entry name" value="Metallo-dependent hydrolases"/>
    <property type="match status" value="1"/>
</dbReference>
<dbReference type="PANTHER" id="PTHR43135">
    <property type="entry name" value="ALPHA-D-RIBOSE 1-METHYLPHOSPHONATE 5-TRIPHOSPHATE DIPHOSPHATASE"/>
    <property type="match status" value="1"/>
</dbReference>
<keyword evidence="4" id="KW-1185">Reference proteome</keyword>
<dbReference type="PANTHER" id="PTHR43135:SF3">
    <property type="entry name" value="ALPHA-D-RIBOSE 1-METHYLPHOSPHONATE 5-TRIPHOSPHATE DIPHOSPHATASE"/>
    <property type="match status" value="1"/>
</dbReference>
<dbReference type="InterPro" id="IPR051781">
    <property type="entry name" value="Metallo-dep_Hydrolase"/>
</dbReference>
<reference evidence="3 4" key="2">
    <citation type="submission" date="2021-08" db="EMBL/GenBank/DDBJ databases">
        <title>Rheinheimera aquimaris sp. nov., isolated from seawater of the East Sea in Korea.</title>
        <authorList>
            <person name="Kim K.H."/>
            <person name="Wenting R."/>
            <person name="Kim K.R."/>
            <person name="Jeon C.O."/>
        </authorList>
    </citation>
    <scope>NUCLEOTIDE SEQUENCE [LARGE SCALE GENOMIC DNA]</scope>
    <source>
        <strain evidence="3 4">MA-13</strain>
    </source>
</reference>
<dbReference type="Gene3D" id="2.30.40.10">
    <property type="entry name" value="Urease, subunit C, domain 1"/>
    <property type="match status" value="1"/>
</dbReference>
<gene>
    <name evidence="3" type="ORF">I4W93_015555</name>
</gene>
<dbReference type="SUPFAM" id="SSF51338">
    <property type="entry name" value="Composite domain of metallo-dependent hydrolases"/>
    <property type="match status" value="1"/>
</dbReference>
<keyword evidence="1" id="KW-0732">Signal</keyword>
<protein>
    <submittedName>
        <fullName evidence="3">Amidohydrolase family protein</fullName>
    </submittedName>
</protein>
<name>A0ABS7XCW2_9GAMM</name>
<dbReference type="InterPro" id="IPR006680">
    <property type="entry name" value="Amidohydro-rel"/>
</dbReference>
<sequence length="672" mass="72893">MKLSSILICSLIMLQCVGVAAEGQKIVNKLYSEKGEAGEQVITQLDDGNYSASLNMSWNNRVVTIKETLQVDDKGIPVAFSASGTSAFGAPIAEQFSLLDGVARWSGNKDDGMLQTSATRYYVPADEAGAASHVLMKALLASPTRSVDLFPGGTASLDALKTVTVSNGGNSKQVTLYAISGLAFNPSFGWFDQDGHYFAQDFGGFMRVIRDGFSLENFAELTKIQKQAENDYLADIAKHLSYNYNSVLLQGGNVVDVLTRKVLRNTDVLLQNGKIMAVASGLTVPAGTQVLDARGKTIVPGLWDMHGHLSKNDGLLNIAAGVTSVRDIGNNHDNIMEIAGLFNSDELIGNRVYRAGFFDKQSEYSAGLSVNTLQEAHDKIDWFADNGYLQIKIYSSIDPSWVKPIAEHAHRRGMRLSGHVPAFMTARQAVEQGFDEIQHVNMLFLNFLAGTEVDTRTQLRFSLVGEKAGSLDLAGKPVKDFIQLLAAKQIVVDPTVATFRSLLLGQNKQIDPEFAAIATHLPPGVVRQLKGAAMNIAPELQPVYQKSAEAMLRMVKKLYDAGVPIVPGTDHIAGFTLHRELELYAMAGIPALDVLRIASYEPARLVGAAYHSGSVSVGKDADLLLINGDPTSNIADIRKVALVFKGKHYYKPDEIYPVLGVKPFTSPVMFKP</sequence>
<dbReference type="Pfam" id="PF01979">
    <property type="entry name" value="Amidohydro_1"/>
    <property type="match status" value="1"/>
</dbReference>
<evidence type="ECO:0000313" key="4">
    <source>
        <dbReference type="Proteomes" id="UP000663814"/>
    </source>
</evidence>